<dbReference type="Proteomes" id="UP001158576">
    <property type="component" value="Chromosome 1"/>
</dbReference>
<evidence type="ECO:0000256" key="2">
    <source>
        <dbReference type="SAM" id="Phobius"/>
    </source>
</evidence>
<keyword evidence="2" id="KW-0812">Transmembrane</keyword>
<evidence type="ECO:0000313" key="4">
    <source>
        <dbReference type="Proteomes" id="UP001158576"/>
    </source>
</evidence>
<dbReference type="SUPFAM" id="SSF58104">
    <property type="entry name" value="Methyl-accepting chemotaxis protein (MCP) signaling domain"/>
    <property type="match status" value="1"/>
</dbReference>
<keyword evidence="2" id="KW-1133">Transmembrane helix</keyword>
<evidence type="ECO:0000313" key="3">
    <source>
        <dbReference type="EMBL" id="CAG5105319.1"/>
    </source>
</evidence>
<keyword evidence="1" id="KW-0175">Coiled coil</keyword>
<sequence length="201" mass="21637">MDEAAKRVNTVLDEYQKKREDFALDAAIKIGGGATIGLTFGILTKRLIKIRRSVVAGSFIGLGMAVERYSQQLSAPYVLPPTCDVTPAARFFPDKFECSQANKLCALLGLGSSVVDEVKAEANEVAKEVDQVAETVDTEAKVVEAVAEEVEAVAEKAEALPVVEPVAEKIEEAAEKVEEVAQEVEAVAEKVEEVAQEVEKE</sequence>
<accession>A0ABN7SPS6</accession>
<proteinExistence type="predicted"/>
<gene>
    <name evidence="3" type="ORF">OKIOD_LOCUS10788</name>
</gene>
<keyword evidence="2" id="KW-0472">Membrane</keyword>
<protein>
    <submittedName>
        <fullName evidence="3">Oidioi.mRNA.OKI2018_I69.chr1.g2023.t1.cds</fullName>
    </submittedName>
</protein>
<evidence type="ECO:0000256" key="1">
    <source>
        <dbReference type="SAM" id="Coils"/>
    </source>
</evidence>
<dbReference type="Gene3D" id="1.10.287.950">
    <property type="entry name" value="Methyl-accepting chemotaxis protein"/>
    <property type="match status" value="1"/>
</dbReference>
<keyword evidence="4" id="KW-1185">Reference proteome</keyword>
<dbReference type="EMBL" id="OU015566">
    <property type="protein sequence ID" value="CAG5105319.1"/>
    <property type="molecule type" value="Genomic_DNA"/>
</dbReference>
<reference evidence="3 4" key="1">
    <citation type="submission" date="2021-04" db="EMBL/GenBank/DDBJ databases">
        <authorList>
            <person name="Bliznina A."/>
        </authorList>
    </citation>
    <scope>NUCLEOTIDE SEQUENCE [LARGE SCALE GENOMIC DNA]</scope>
</reference>
<organism evidence="3 4">
    <name type="scientific">Oikopleura dioica</name>
    <name type="common">Tunicate</name>
    <dbReference type="NCBI Taxonomy" id="34765"/>
    <lineage>
        <taxon>Eukaryota</taxon>
        <taxon>Metazoa</taxon>
        <taxon>Chordata</taxon>
        <taxon>Tunicata</taxon>
        <taxon>Appendicularia</taxon>
        <taxon>Copelata</taxon>
        <taxon>Oikopleuridae</taxon>
        <taxon>Oikopleura</taxon>
    </lineage>
</organism>
<feature type="coiled-coil region" evidence="1">
    <location>
        <begin position="115"/>
        <end position="201"/>
    </location>
</feature>
<feature type="transmembrane region" description="Helical" evidence="2">
    <location>
        <begin position="22"/>
        <end position="43"/>
    </location>
</feature>
<name>A0ABN7SPS6_OIKDI</name>